<gene>
    <name evidence="6" type="ORF">BGZ80_003450</name>
</gene>
<evidence type="ECO:0000256" key="2">
    <source>
        <dbReference type="ARBA" id="ARBA00022692"/>
    </source>
</evidence>
<reference evidence="6" key="1">
    <citation type="journal article" date="2020" name="Fungal Divers.">
        <title>Resolving the Mortierellaceae phylogeny through synthesis of multi-gene phylogenetics and phylogenomics.</title>
        <authorList>
            <person name="Vandepol N."/>
            <person name="Liber J."/>
            <person name="Desiro A."/>
            <person name="Na H."/>
            <person name="Kennedy M."/>
            <person name="Barry K."/>
            <person name="Grigoriev I.V."/>
            <person name="Miller A.N."/>
            <person name="O'Donnell K."/>
            <person name="Stajich J.E."/>
            <person name="Bonito G."/>
        </authorList>
    </citation>
    <scope>NUCLEOTIDE SEQUENCE</scope>
    <source>
        <strain evidence="6">NRRL 2769</strain>
    </source>
</reference>
<evidence type="ECO:0000256" key="4">
    <source>
        <dbReference type="ARBA" id="ARBA00023136"/>
    </source>
</evidence>
<evidence type="ECO:0000313" key="6">
    <source>
        <dbReference type="EMBL" id="KAG0008434.1"/>
    </source>
</evidence>
<keyword evidence="4 5" id="KW-0472">Membrane</keyword>
<dbReference type="PANTHER" id="PTHR23423">
    <property type="entry name" value="ORGANIC SOLUTE TRANSPORTER-RELATED"/>
    <property type="match status" value="1"/>
</dbReference>
<comment type="caution">
    <text evidence="6">The sequence shown here is derived from an EMBL/GenBank/DDBJ whole genome shotgun (WGS) entry which is preliminary data.</text>
</comment>
<feature type="transmembrane region" description="Helical" evidence="5">
    <location>
        <begin position="197"/>
        <end position="220"/>
    </location>
</feature>
<organism evidence="6 7">
    <name type="scientific">Entomortierella chlamydospora</name>
    <dbReference type="NCBI Taxonomy" id="101097"/>
    <lineage>
        <taxon>Eukaryota</taxon>
        <taxon>Fungi</taxon>
        <taxon>Fungi incertae sedis</taxon>
        <taxon>Mucoromycota</taxon>
        <taxon>Mortierellomycotina</taxon>
        <taxon>Mortierellomycetes</taxon>
        <taxon>Mortierellales</taxon>
        <taxon>Mortierellaceae</taxon>
        <taxon>Entomortierella</taxon>
    </lineage>
</organism>
<dbReference type="GO" id="GO:0016020">
    <property type="term" value="C:membrane"/>
    <property type="evidence" value="ECO:0007669"/>
    <property type="project" value="UniProtKB-SubCell"/>
</dbReference>
<dbReference type="SMART" id="SM01417">
    <property type="entry name" value="Solute_trans_a"/>
    <property type="match status" value="1"/>
</dbReference>
<dbReference type="InterPro" id="IPR005178">
    <property type="entry name" value="Ostalpha/TMEM184C"/>
</dbReference>
<evidence type="ECO:0000256" key="3">
    <source>
        <dbReference type="ARBA" id="ARBA00022989"/>
    </source>
</evidence>
<feature type="transmembrane region" description="Helical" evidence="5">
    <location>
        <begin position="164"/>
        <end position="185"/>
    </location>
</feature>
<keyword evidence="3 5" id="KW-1133">Transmembrane helix</keyword>
<feature type="transmembrane region" description="Helical" evidence="5">
    <location>
        <begin position="268"/>
        <end position="292"/>
    </location>
</feature>
<dbReference type="Proteomes" id="UP000703661">
    <property type="component" value="Unassembled WGS sequence"/>
</dbReference>
<keyword evidence="7" id="KW-1185">Reference proteome</keyword>
<name>A0A9P6MNE0_9FUNG</name>
<dbReference type="EMBL" id="JAAAID010001912">
    <property type="protein sequence ID" value="KAG0008434.1"/>
    <property type="molecule type" value="Genomic_DNA"/>
</dbReference>
<feature type="transmembrane region" description="Helical" evidence="5">
    <location>
        <begin position="241"/>
        <end position="262"/>
    </location>
</feature>
<comment type="subcellular location">
    <subcellularLocation>
        <location evidence="1">Membrane</location>
        <topology evidence="1">Multi-pass membrane protein</topology>
    </subcellularLocation>
</comment>
<keyword evidence="2 5" id="KW-0812">Transmembrane</keyword>
<dbReference type="AlphaFoldDB" id="A0A9P6MNE0"/>
<protein>
    <submittedName>
        <fullName evidence="6">Uncharacterized protein</fullName>
    </submittedName>
</protein>
<evidence type="ECO:0000313" key="7">
    <source>
        <dbReference type="Proteomes" id="UP000703661"/>
    </source>
</evidence>
<feature type="transmembrane region" description="Helical" evidence="5">
    <location>
        <begin position="74"/>
        <end position="92"/>
    </location>
</feature>
<sequence>MYSHVCPDYDDPWDDSSDPSLLPYGDSLKGKRHIIGWAISGTCAFIATAISFHLLYRHAKNYNKPSEQRHIMRIVLMIPVYAVISFLSFRFYKESIYFETIRDCYEAFVIYSFFILLLTYLGEDNETQRSKITGSDRRKLLYPLNCFYYNPLNENFLHYMKYGILQYVAIKPLCTFAAVVLQYYGLYCETVYDFHFGMVYITIIDFISVSVALYCLVLFYQTINMEIQDRSPLLKFMCVKMVVFFCYWQTCLLSLLGALGVFKPEDGWTIINVELGISSILICVEMVVFSILHVYSFSYRPYVIPGVTTSAFKSLVDGFNPVDMLREIVWALQDTVLLIQGKPLPVREGRLNLSFKLKRAYTIRLRKRDKIFKILKPANPNAVDPKLAAIYQHSLEVENAQDSSSASASAAGHEDDVRARLLDHAD</sequence>
<evidence type="ECO:0000256" key="1">
    <source>
        <dbReference type="ARBA" id="ARBA00004141"/>
    </source>
</evidence>
<feature type="transmembrane region" description="Helical" evidence="5">
    <location>
        <begin position="104"/>
        <end position="122"/>
    </location>
</feature>
<accession>A0A9P6MNE0</accession>
<feature type="non-terminal residue" evidence="6">
    <location>
        <position position="1"/>
    </location>
</feature>
<dbReference type="OrthoDB" id="14252at2759"/>
<evidence type="ECO:0000256" key="5">
    <source>
        <dbReference type="SAM" id="Phobius"/>
    </source>
</evidence>
<feature type="transmembrane region" description="Helical" evidence="5">
    <location>
        <begin position="34"/>
        <end position="54"/>
    </location>
</feature>
<proteinExistence type="predicted"/>
<dbReference type="Pfam" id="PF03619">
    <property type="entry name" value="Solute_trans_a"/>
    <property type="match status" value="1"/>
</dbReference>